<proteinExistence type="inferred from homology"/>
<keyword evidence="6" id="KW-1133">Transmembrane helix</keyword>
<evidence type="ECO:0000256" key="8">
    <source>
        <dbReference type="ARBA" id="ARBA00023136"/>
    </source>
</evidence>
<gene>
    <name evidence="11" type="ORF">ACA1_084930</name>
</gene>
<evidence type="ECO:0000256" key="5">
    <source>
        <dbReference type="ARBA" id="ARBA00022792"/>
    </source>
</evidence>
<comment type="similarity">
    <text evidence="10">Belongs to the mitochondrial carrier (TC 2.A.29) family.</text>
</comment>
<keyword evidence="2 10" id="KW-0813">Transport</keyword>
<dbReference type="GO" id="GO:0015218">
    <property type="term" value="F:pyrimidine nucleotide transmembrane transporter activity"/>
    <property type="evidence" value="ECO:0007669"/>
    <property type="project" value="InterPro"/>
</dbReference>
<dbReference type="GO" id="GO:1990519">
    <property type="term" value="P:pyrimidine nucleotide import into mitochondrion"/>
    <property type="evidence" value="ECO:0007669"/>
    <property type="project" value="TreeGrafter"/>
</dbReference>
<evidence type="ECO:0000256" key="1">
    <source>
        <dbReference type="ARBA" id="ARBA00004448"/>
    </source>
</evidence>
<evidence type="ECO:0000256" key="7">
    <source>
        <dbReference type="ARBA" id="ARBA00023128"/>
    </source>
</evidence>
<accession>L8HKF3</accession>
<keyword evidence="8 9" id="KW-0472">Membrane</keyword>
<dbReference type="PANTHER" id="PTHR45829:SF4">
    <property type="entry name" value="MITOCHONDRIAL CARRIER PROTEIN RIM2"/>
    <property type="match status" value="1"/>
</dbReference>
<dbReference type="InterPro" id="IPR023395">
    <property type="entry name" value="MCP_dom_sf"/>
</dbReference>
<dbReference type="InterPro" id="IPR049562">
    <property type="entry name" value="SLC25A33/36-like"/>
</dbReference>
<dbReference type="GeneID" id="14926753"/>
<dbReference type="GO" id="GO:0005743">
    <property type="term" value="C:mitochondrial inner membrane"/>
    <property type="evidence" value="ECO:0007669"/>
    <property type="project" value="UniProtKB-SubCell"/>
</dbReference>
<dbReference type="KEGG" id="acan:ACA1_084930"/>
<keyword evidence="3 9" id="KW-0812">Transmembrane</keyword>
<sequence length="126" mass="13767">MAGLAIQFSLYEKGKKLLLSRTHRSSREQGLSPVEYLGIASGAKGIASVITYPHEVLRTRFREQRGKERRYTGLVQAVRLIAKEEGVAGLYGGLGPHLLKVIPNAAIMFLTYECVVDLLSPLAAGQ</sequence>
<protein>
    <submittedName>
        <fullName evidence="11">Carrier superfamily protein</fullName>
    </submittedName>
</protein>
<keyword evidence="4" id="KW-0677">Repeat</keyword>
<dbReference type="Proteomes" id="UP000011083">
    <property type="component" value="Unassembled WGS sequence"/>
</dbReference>
<dbReference type="PANTHER" id="PTHR45829">
    <property type="entry name" value="MITOCHONDRIAL CARRIER PROTEIN RIM2"/>
    <property type="match status" value="1"/>
</dbReference>
<evidence type="ECO:0000313" key="11">
    <source>
        <dbReference type="EMBL" id="ELR25685.1"/>
    </source>
</evidence>
<evidence type="ECO:0000256" key="10">
    <source>
        <dbReference type="RuleBase" id="RU000488"/>
    </source>
</evidence>
<dbReference type="RefSeq" id="XP_004358249.1">
    <property type="nucleotide sequence ID" value="XM_004358192.1"/>
</dbReference>
<evidence type="ECO:0000256" key="6">
    <source>
        <dbReference type="ARBA" id="ARBA00022989"/>
    </source>
</evidence>
<feature type="repeat" description="Solcar" evidence="9">
    <location>
        <begin position="31"/>
        <end position="118"/>
    </location>
</feature>
<dbReference type="VEuPathDB" id="AmoebaDB:ACA1_084930"/>
<dbReference type="AlphaFoldDB" id="L8HKF3"/>
<dbReference type="OMA" id="HEYMEGM"/>
<dbReference type="EMBL" id="KB007794">
    <property type="protein sequence ID" value="ELR25685.1"/>
    <property type="molecule type" value="Genomic_DNA"/>
</dbReference>
<dbReference type="Pfam" id="PF00153">
    <property type="entry name" value="Mito_carr"/>
    <property type="match status" value="1"/>
</dbReference>
<dbReference type="STRING" id="1257118.L8HKF3"/>
<dbReference type="InterPro" id="IPR018108">
    <property type="entry name" value="MCP_transmembrane"/>
</dbReference>
<keyword evidence="5" id="KW-0999">Mitochondrion inner membrane</keyword>
<evidence type="ECO:0000256" key="9">
    <source>
        <dbReference type="PROSITE-ProRule" id="PRU00282"/>
    </source>
</evidence>
<reference evidence="11 12" key="1">
    <citation type="journal article" date="2013" name="Genome Biol.">
        <title>Genome of Acanthamoeba castellanii highlights extensive lateral gene transfer and early evolution of tyrosine kinase signaling.</title>
        <authorList>
            <person name="Clarke M."/>
            <person name="Lohan A.J."/>
            <person name="Liu B."/>
            <person name="Lagkouvardos I."/>
            <person name="Roy S."/>
            <person name="Zafar N."/>
            <person name="Bertelli C."/>
            <person name="Schilde C."/>
            <person name="Kianianmomeni A."/>
            <person name="Burglin T.R."/>
            <person name="Frech C."/>
            <person name="Turcotte B."/>
            <person name="Kopec K.O."/>
            <person name="Synnott J.M."/>
            <person name="Choo C."/>
            <person name="Paponov I."/>
            <person name="Finkler A."/>
            <person name="Soon Heng Tan C."/>
            <person name="Hutchins A.P."/>
            <person name="Weinmeier T."/>
            <person name="Rattei T."/>
            <person name="Chu J.S."/>
            <person name="Gimenez G."/>
            <person name="Irimia M."/>
            <person name="Rigden D.J."/>
            <person name="Fitzpatrick D.A."/>
            <person name="Lorenzo-Morales J."/>
            <person name="Bateman A."/>
            <person name="Chiu C.H."/>
            <person name="Tang P."/>
            <person name="Hegemann P."/>
            <person name="Fromm H."/>
            <person name="Raoult D."/>
            <person name="Greub G."/>
            <person name="Miranda-Saavedra D."/>
            <person name="Chen N."/>
            <person name="Nash P."/>
            <person name="Ginger M.L."/>
            <person name="Horn M."/>
            <person name="Schaap P."/>
            <person name="Caler L."/>
            <person name="Loftus B."/>
        </authorList>
    </citation>
    <scope>NUCLEOTIDE SEQUENCE [LARGE SCALE GENOMIC DNA]</scope>
    <source>
        <strain evidence="11 12">Neff</strain>
    </source>
</reference>
<keyword evidence="7" id="KW-0496">Mitochondrion</keyword>
<dbReference type="Gene3D" id="1.50.40.10">
    <property type="entry name" value="Mitochondrial carrier domain"/>
    <property type="match status" value="1"/>
</dbReference>
<comment type="subcellular location">
    <subcellularLocation>
        <location evidence="1">Mitochondrion inner membrane</location>
        <topology evidence="1">Multi-pass membrane protein</topology>
    </subcellularLocation>
</comment>
<evidence type="ECO:0000256" key="3">
    <source>
        <dbReference type="ARBA" id="ARBA00022692"/>
    </source>
</evidence>
<dbReference type="PROSITE" id="PS50920">
    <property type="entry name" value="SOLCAR"/>
    <property type="match status" value="1"/>
</dbReference>
<evidence type="ECO:0000256" key="2">
    <source>
        <dbReference type="ARBA" id="ARBA00022448"/>
    </source>
</evidence>
<dbReference type="OrthoDB" id="269120at2759"/>
<organism evidence="11 12">
    <name type="scientific">Acanthamoeba castellanii (strain ATCC 30010 / Neff)</name>
    <dbReference type="NCBI Taxonomy" id="1257118"/>
    <lineage>
        <taxon>Eukaryota</taxon>
        <taxon>Amoebozoa</taxon>
        <taxon>Discosea</taxon>
        <taxon>Longamoebia</taxon>
        <taxon>Centramoebida</taxon>
        <taxon>Acanthamoebidae</taxon>
        <taxon>Acanthamoeba</taxon>
    </lineage>
</organism>
<evidence type="ECO:0000313" key="12">
    <source>
        <dbReference type="Proteomes" id="UP000011083"/>
    </source>
</evidence>
<keyword evidence="12" id="KW-1185">Reference proteome</keyword>
<evidence type="ECO:0000256" key="4">
    <source>
        <dbReference type="ARBA" id="ARBA00022737"/>
    </source>
</evidence>
<dbReference type="SUPFAM" id="SSF103506">
    <property type="entry name" value="Mitochondrial carrier"/>
    <property type="match status" value="1"/>
</dbReference>
<name>L8HKF3_ACACF</name>